<accession>A0A0E2Z1D1</accession>
<dbReference type="AlphaFoldDB" id="A0A0E2Z1D1"/>
<proteinExistence type="predicted"/>
<protein>
    <submittedName>
        <fullName evidence="1">Uncharacterized protein</fullName>
    </submittedName>
</protein>
<organism evidence="1 2">
    <name type="scientific">Nitrosococcus oceani C-27</name>
    <dbReference type="NCBI Taxonomy" id="314279"/>
    <lineage>
        <taxon>Bacteria</taxon>
        <taxon>Pseudomonadati</taxon>
        <taxon>Pseudomonadota</taxon>
        <taxon>Gammaproteobacteria</taxon>
        <taxon>Chromatiales</taxon>
        <taxon>Chromatiaceae</taxon>
        <taxon>Nitrosococcus</taxon>
    </lineage>
</organism>
<dbReference type="EMBL" id="JPGN01000065">
    <property type="protein sequence ID" value="KFI19036.1"/>
    <property type="molecule type" value="Genomic_DNA"/>
</dbReference>
<reference evidence="1 2" key="1">
    <citation type="submission" date="2014-07" db="EMBL/GenBank/DDBJ databases">
        <title>Comparative analysis of Nitrosococcus oceani genome inventories of strains from Pacific and Atlantic gyres.</title>
        <authorList>
            <person name="Lim C.K."/>
            <person name="Wang L."/>
            <person name="Sayavedra-Soto L.A."/>
            <person name="Klotz M.G."/>
        </authorList>
    </citation>
    <scope>NUCLEOTIDE SEQUENCE [LARGE SCALE GENOMIC DNA]</scope>
    <source>
        <strain evidence="1 2">C-27</strain>
    </source>
</reference>
<dbReference type="HOGENOM" id="CLU_2855027_0_0_6"/>
<gene>
    <name evidence="1" type="ORF">IB75_10990</name>
</gene>
<dbReference type="Proteomes" id="UP000028839">
    <property type="component" value="Unassembled WGS sequence"/>
</dbReference>
<sequence length="65" mass="7260">VSKINVLPVSAGPFPAGTPLTFVFSRDPETNVLLCDDIVENRGHYYGSELPEEDKEALISWLKRQ</sequence>
<name>A0A0E2Z1D1_9GAMM</name>
<comment type="caution">
    <text evidence="1">The sequence shown here is derived from an EMBL/GenBank/DDBJ whole genome shotgun (WGS) entry which is preliminary data.</text>
</comment>
<evidence type="ECO:0000313" key="2">
    <source>
        <dbReference type="Proteomes" id="UP000028839"/>
    </source>
</evidence>
<evidence type="ECO:0000313" key="1">
    <source>
        <dbReference type="EMBL" id="KFI19036.1"/>
    </source>
</evidence>
<feature type="non-terminal residue" evidence="1">
    <location>
        <position position="1"/>
    </location>
</feature>